<accession>A0AAD6YB27</accession>
<proteinExistence type="predicted"/>
<name>A0AAD6YB27_9AGAR</name>
<dbReference type="EMBL" id="JARJCW010000031">
    <property type="protein sequence ID" value="KAJ7209266.1"/>
    <property type="molecule type" value="Genomic_DNA"/>
</dbReference>
<feature type="compositionally biased region" description="Pro residues" evidence="1">
    <location>
        <begin position="60"/>
        <end position="69"/>
    </location>
</feature>
<feature type="compositionally biased region" description="Basic residues" evidence="1">
    <location>
        <begin position="74"/>
        <end position="90"/>
    </location>
</feature>
<feature type="region of interest" description="Disordered" evidence="1">
    <location>
        <begin position="48"/>
        <end position="153"/>
    </location>
</feature>
<feature type="compositionally biased region" description="Pro residues" evidence="1">
    <location>
        <begin position="91"/>
        <end position="102"/>
    </location>
</feature>
<organism evidence="2 3">
    <name type="scientific">Mycena pura</name>
    <dbReference type="NCBI Taxonomy" id="153505"/>
    <lineage>
        <taxon>Eukaryota</taxon>
        <taxon>Fungi</taxon>
        <taxon>Dikarya</taxon>
        <taxon>Basidiomycota</taxon>
        <taxon>Agaricomycotina</taxon>
        <taxon>Agaricomycetes</taxon>
        <taxon>Agaricomycetidae</taxon>
        <taxon>Agaricales</taxon>
        <taxon>Marasmiineae</taxon>
        <taxon>Mycenaceae</taxon>
        <taxon>Mycena</taxon>
    </lineage>
</organism>
<dbReference type="Proteomes" id="UP001219525">
    <property type="component" value="Unassembled WGS sequence"/>
</dbReference>
<comment type="caution">
    <text evidence="2">The sequence shown here is derived from an EMBL/GenBank/DDBJ whole genome shotgun (WGS) entry which is preliminary data.</text>
</comment>
<dbReference type="AlphaFoldDB" id="A0AAD6YB27"/>
<evidence type="ECO:0000313" key="3">
    <source>
        <dbReference type="Proteomes" id="UP001219525"/>
    </source>
</evidence>
<keyword evidence="3" id="KW-1185">Reference proteome</keyword>
<protein>
    <submittedName>
        <fullName evidence="2">Uncharacterized protein</fullName>
    </submittedName>
</protein>
<feature type="compositionally biased region" description="Low complexity" evidence="1">
    <location>
        <begin position="124"/>
        <end position="137"/>
    </location>
</feature>
<gene>
    <name evidence="2" type="ORF">GGX14DRAFT_566450</name>
</gene>
<evidence type="ECO:0000313" key="2">
    <source>
        <dbReference type="EMBL" id="KAJ7209266.1"/>
    </source>
</evidence>
<reference evidence="2" key="1">
    <citation type="submission" date="2023-03" db="EMBL/GenBank/DDBJ databases">
        <title>Massive genome expansion in bonnet fungi (Mycena s.s.) driven by repeated elements and novel gene families across ecological guilds.</title>
        <authorList>
            <consortium name="Lawrence Berkeley National Laboratory"/>
            <person name="Harder C.B."/>
            <person name="Miyauchi S."/>
            <person name="Viragh M."/>
            <person name="Kuo A."/>
            <person name="Thoen E."/>
            <person name="Andreopoulos B."/>
            <person name="Lu D."/>
            <person name="Skrede I."/>
            <person name="Drula E."/>
            <person name="Henrissat B."/>
            <person name="Morin E."/>
            <person name="Kohler A."/>
            <person name="Barry K."/>
            <person name="LaButti K."/>
            <person name="Morin E."/>
            <person name="Salamov A."/>
            <person name="Lipzen A."/>
            <person name="Mereny Z."/>
            <person name="Hegedus B."/>
            <person name="Baldrian P."/>
            <person name="Stursova M."/>
            <person name="Weitz H."/>
            <person name="Taylor A."/>
            <person name="Grigoriev I.V."/>
            <person name="Nagy L.G."/>
            <person name="Martin F."/>
            <person name="Kauserud H."/>
        </authorList>
    </citation>
    <scope>NUCLEOTIDE SEQUENCE</scope>
    <source>
        <strain evidence="2">9144</strain>
    </source>
</reference>
<sequence>MSFVVPLPPLEEEQHENRLSKLLRNSLPPSNKLHNSKFIPIYQQLCSSRGLPHSSRPSRHPPPLPPPLPTACAHRTRAHRAHRAAPRHTARPPPATRPPPPAAARRPCRPLPTAHAPSAPRPLPAACATHAPPCASAGPVMGTVIPRHHDGRR</sequence>
<evidence type="ECO:0000256" key="1">
    <source>
        <dbReference type="SAM" id="MobiDB-lite"/>
    </source>
</evidence>